<dbReference type="InterPro" id="IPR049783">
    <property type="entry name" value="ABC_perm_TupB-like"/>
</dbReference>
<keyword evidence="4 5" id="KW-0472">Membrane</keyword>
<reference evidence="7" key="1">
    <citation type="journal article" date="2015" name="Proc. Natl. Acad. Sci. U.S.A.">
        <title>Networks of energetic and metabolic interactions define dynamics in microbial communities.</title>
        <authorList>
            <person name="Embree M."/>
            <person name="Liu J.K."/>
            <person name="Al-Bassam M.M."/>
            <person name="Zengler K."/>
        </authorList>
    </citation>
    <scope>NUCLEOTIDE SEQUENCE</scope>
</reference>
<protein>
    <submittedName>
        <fullName evidence="7">Abc-type tungstate transport system, permease protein</fullName>
    </submittedName>
</protein>
<feature type="transmembrane region" description="Helical" evidence="5">
    <location>
        <begin position="65"/>
        <end position="85"/>
    </location>
</feature>
<feature type="domain" description="ABC transmembrane type-1" evidence="6">
    <location>
        <begin position="26"/>
        <end position="222"/>
    </location>
</feature>
<dbReference type="InterPro" id="IPR000515">
    <property type="entry name" value="MetI-like"/>
</dbReference>
<evidence type="ECO:0000313" key="7">
    <source>
        <dbReference type="EMBL" id="KUG29318.1"/>
    </source>
</evidence>
<feature type="transmembrane region" description="Helical" evidence="5">
    <location>
        <begin position="201"/>
        <end position="225"/>
    </location>
</feature>
<name>A0A0W8G888_9ZZZZ</name>
<dbReference type="GO" id="GO:0016020">
    <property type="term" value="C:membrane"/>
    <property type="evidence" value="ECO:0007669"/>
    <property type="project" value="UniProtKB-SubCell"/>
</dbReference>
<accession>A0A0W8G888</accession>
<dbReference type="Pfam" id="PF00528">
    <property type="entry name" value="BPD_transp_1"/>
    <property type="match status" value="1"/>
</dbReference>
<keyword evidence="2 5" id="KW-0812">Transmembrane</keyword>
<dbReference type="InterPro" id="IPR035906">
    <property type="entry name" value="MetI-like_sf"/>
</dbReference>
<evidence type="ECO:0000256" key="1">
    <source>
        <dbReference type="ARBA" id="ARBA00004141"/>
    </source>
</evidence>
<proteinExistence type="predicted"/>
<dbReference type="SUPFAM" id="SSF161098">
    <property type="entry name" value="MetI-like"/>
    <property type="match status" value="1"/>
</dbReference>
<keyword evidence="3 5" id="KW-1133">Transmembrane helix</keyword>
<gene>
    <name evidence="7" type="ORF">ASZ90_000770</name>
</gene>
<feature type="transmembrane region" description="Helical" evidence="5">
    <location>
        <begin position="156"/>
        <end position="181"/>
    </location>
</feature>
<comment type="caution">
    <text evidence="7">The sequence shown here is derived from an EMBL/GenBank/DDBJ whole genome shotgun (WGS) entry which is preliminary data.</text>
</comment>
<evidence type="ECO:0000256" key="4">
    <source>
        <dbReference type="ARBA" id="ARBA00023136"/>
    </source>
</evidence>
<dbReference type="Gene3D" id="1.10.3720.10">
    <property type="entry name" value="MetI-like"/>
    <property type="match status" value="1"/>
</dbReference>
<feature type="transmembrane region" description="Helical" evidence="5">
    <location>
        <begin position="97"/>
        <end position="123"/>
    </location>
</feature>
<dbReference type="PANTHER" id="PTHR43632">
    <property type="entry name" value="PERMEASE COMPONENT OF TUNGSTATE ABC TRANSPORTER"/>
    <property type="match status" value="1"/>
</dbReference>
<evidence type="ECO:0000256" key="5">
    <source>
        <dbReference type="SAM" id="Phobius"/>
    </source>
</evidence>
<evidence type="ECO:0000256" key="3">
    <source>
        <dbReference type="ARBA" id="ARBA00022989"/>
    </source>
</evidence>
<dbReference type="CDD" id="cd06261">
    <property type="entry name" value="TM_PBP2"/>
    <property type="match status" value="1"/>
</dbReference>
<dbReference type="EMBL" id="LNQE01000101">
    <property type="protein sequence ID" value="KUG29318.1"/>
    <property type="molecule type" value="Genomic_DNA"/>
</dbReference>
<dbReference type="GO" id="GO:0055085">
    <property type="term" value="P:transmembrane transport"/>
    <property type="evidence" value="ECO:0007669"/>
    <property type="project" value="InterPro"/>
</dbReference>
<dbReference type="PANTHER" id="PTHR43632:SF1">
    <property type="entry name" value="PERMEASE COMPONENT OF TUNGSTATE ABC TRANSPORTER"/>
    <property type="match status" value="1"/>
</dbReference>
<evidence type="ECO:0000256" key="2">
    <source>
        <dbReference type="ARBA" id="ARBA00022692"/>
    </source>
</evidence>
<dbReference type="AlphaFoldDB" id="A0A0W8G888"/>
<comment type="subcellular location">
    <subcellularLocation>
        <location evidence="1">Membrane</location>
        <topology evidence="1">Multi-pass membrane protein</topology>
    </subcellularLocation>
</comment>
<feature type="transmembrane region" description="Helical" evidence="5">
    <location>
        <begin position="28"/>
        <end position="53"/>
    </location>
</feature>
<dbReference type="PROSITE" id="PS50928">
    <property type="entry name" value="ABC_TM1"/>
    <property type="match status" value="1"/>
</dbReference>
<sequence>MDYILNGLWQALGLLVSGDPQTYSAIQVTAITSLLAIVASLGLGVVPGFLLGYADFPGKRAVRTFVDSMLSFPTVVIGLLVYAFISRRGPLGDMGLLYTVPGMVIGLTILGLPIIVALTASAVEHLDARLKPTLLTLGASPWQIVTTTLWETRFGIMLAAMAAFGRVVSEVGIAMIVGGNIKWHTRTITTAIALETSKGEFAMGIALGLVLMVVAFAVNIAVSAFRRVSEK</sequence>
<dbReference type="NCBIfam" id="NF038017">
    <property type="entry name" value="ABC_perm1"/>
    <property type="match status" value="1"/>
</dbReference>
<evidence type="ECO:0000259" key="6">
    <source>
        <dbReference type="PROSITE" id="PS50928"/>
    </source>
</evidence>
<organism evidence="7">
    <name type="scientific">hydrocarbon metagenome</name>
    <dbReference type="NCBI Taxonomy" id="938273"/>
    <lineage>
        <taxon>unclassified sequences</taxon>
        <taxon>metagenomes</taxon>
        <taxon>ecological metagenomes</taxon>
    </lineage>
</organism>